<comment type="caution">
    <text evidence="1">The sequence shown here is derived from an EMBL/GenBank/DDBJ whole genome shotgun (WGS) entry which is preliminary data.</text>
</comment>
<protein>
    <submittedName>
        <fullName evidence="1">Uncharacterized protein</fullName>
    </submittedName>
</protein>
<evidence type="ECO:0000313" key="1">
    <source>
        <dbReference type="EMBL" id="KAF0769394.1"/>
    </source>
</evidence>
<accession>A0A6G0ZF80</accession>
<organism evidence="1 2">
    <name type="scientific">Aphis craccivora</name>
    <name type="common">Cowpea aphid</name>
    <dbReference type="NCBI Taxonomy" id="307492"/>
    <lineage>
        <taxon>Eukaryota</taxon>
        <taxon>Metazoa</taxon>
        <taxon>Ecdysozoa</taxon>
        <taxon>Arthropoda</taxon>
        <taxon>Hexapoda</taxon>
        <taxon>Insecta</taxon>
        <taxon>Pterygota</taxon>
        <taxon>Neoptera</taxon>
        <taxon>Paraneoptera</taxon>
        <taxon>Hemiptera</taxon>
        <taxon>Sternorrhyncha</taxon>
        <taxon>Aphidomorpha</taxon>
        <taxon>Aphidoidea</taxon>
        <taxon>Aphididae</taxon>
        <taxon>Aphidini</taxon>
        <taxon>Aphis</taxon>
        <taxon>Aphis</taxon>
    </lineage>
</organism>
<reference evidence="1 2" key="1">
    <citation type="submission" date="2019-08" db="EMBL/GenBank/DDBJ databases">
        <title>Whole genome of Aphis craccivora.</title>
        <authorList>
            <person name="Voronova N.V."/>
            <person name="Shulinski R.S."/>
            <person name="Bandarenka Y.V."/>
            <person name="Zhorov D.G."/>
            <person name="Warner D."/>
        </authorList>
    </citation>
    <scope>NUCLEOTIDE SEQUENCE [LARGE SCALE GENOMIC DNA]</scope>
    <source>
        <strain evidence="1">180601</strain>
        <tissue evidence="1">Whole Body</tissue>
    </source>
</reference>
<dbReference type="Proteomes" id="UP000478052">
    <property type="component" value="Unassembled WGS sequence"/>
</dbReference>
<dbReference type="OrthoDB" id="6629194at2759"/>
<dbReference type="AlphaFoldDB" id="A0A6G0ZF80"/>
<proteinExistence type="predicted"/>
<gene>
    <name evidence="1" type="ORF">FWK35_00006759</name>
</gene>
<name>A0A6G0ZF80_APHCR</name>
<sequence>MGTFRFSYPNGRPAGGGDVCNDEESDIRFSQNRGVHHRNRTCKNGHDMLIRYGSKPLWR</sequence>
<keyword evidence="2" id="KW-1185">Reference proteome</keyword>
<dbReference type="EMBL" id="VUJU01000603">
    <property type="protein sequence ID" value="KAF0769394.1"/>
    <property type="molecule type" value="Genomic_DNA"/>
</dbReference>
<evidence type="ECO:0000313" key="2">
    <source>
        <dbReference type="Proteomes" id="UP000478052"/>
    </source>
</evidence>